<reference evidence="2" key="2">
    <citation type="submission" date="2021-01" db="EMBL/GenBank/DDBJ databases">
        <authorList>
            <person name="Schikora-Tamarit M.A."/>
        </authorList>
    </citation>
    <scope>NUCLEOTIDE SEQUENCE</scope>
    <source>
        <strain evidence="2">CBS6075</strain>
    </source>
</reference>
<name>A0A9P8NYV4_9ASCO</name>
<dbReference type="Gene3D" id="2.30.30.100">
    <property type="match status" value="1"/>
</dbReference>
<proteinExistence type="predicted"/>
<organism evidence="2 3">
    <name type="scientific">Ogataea philodendri</name>
    <dbReference type="NCBI Taxonomy" id="1378263"/>
    <lineage>
        <taxon>Eukaryota</taxon>
        <taxon>Fungi</taxon>
        <taxon>Dikarya</taxon>
        <taxon>Ascomycota</taxon>
        <taxon>Saccharomycotina</taxon>
        <taxon>Pichiomycetes</taxon>
        <taxon>Pichiales</taxon>
        <taxon>Pichiaceae</taxon>
        <taxon>Ogataea</taxon>
    </lineage>
</organism>
<dbReference type="AlphaFoldDB" id="A0A9P8NYV4"/>
<feature type="domain" description="Sm" evidence="1">
    <location>
        <begin position="1"/>
        <end position="69"/>
    </location>
</feature>
<evidence type="ECO:0000259" key="1">
    <source>
        <dbReference type="PROSITE" id="PS52002"/>
    </source>
</evidence>
<dbReference type="InterPro" id="IPR001163">
    <property type="entry name" value="Sm_dom_euk/arc"/>
</dbReference>
<evidence type="ECO:0000313" key="2">
    <source>
        <dbReference type="EMBL" id="KAH3662102.1"/>
    </source>
</evidence>
<dbReference type="PROSITE" id="PS52002">
    <property type="entry name" value="SM"/>
    <property type="match status" value="1"/>
</dbReference>
<dbReference type="InterPro" id="IPR010920">
    <property type="entry name" value="LSM_dom_sf"/>
</dbReference>
<dbReference type="GO" id="GO:0003723">
    <property type="term" value="F:RNA binding"/>
    <property type="evidence" value="ECO:0007669"/>
    <property type="project" value="InterPro"/>
</dbReference>
<dbReference type="EMBL" id="JAEUBE010000414">
    <property type="protein sequence ID" value="KAH3662102.1"/>
    <property type="molecule type" value="Genomic_DNA"/>
</dbReference>
<dbReference type="Pfam" id="PF01423">
    <property type="entry name" value="LSM"/>
    <property type="match status" value="1"/>
</dbReference>
<accession>A0A9P8NYV4</accession>
<evidence type="ECO:0000313" key="3">
    <source>
        <dbReference type="Proteomes" id="UP000769157"/>
    </source>
</evidence>
<protein>
    <recommendedName>
        <fullName evidence="1">Sm domain-containing protein</fullName>
    </recommendedName>
</protein>
<dbReference type="SUPFAM" id="SSF50182">
    <property type="entry name" value="Sm-like ribonucleoproteins"/>
    <property type="match status" value="1"/>
</dbReference>
<dbReference type="RefSeq" id="XP_046059206.1">
    <property type="nucleotide sequence ID" value="XM_046207554.1"/>
</dbReference>
<sequence>MLPIDLIALPYQITLKDNRSLQGTLVAIDDQLNLLMANVSEQTGPHSRHLGLVSVPKKTIASILVDKSEYAKANRYRQQDS</sequence>
<dbReference type="SMART" id="SM00651">
    <property type="entry name" value="Sm"/>
    <property type="match status" value="1"/>
</dbReference>
<dbReference type="InterPro" id="IPR034110">
    <property type="entry name" value="LSMD1_Sm"/>
</dbReference>
<dbReference type="InterPro" id="IPR047575">
    <property type="entry name" value="Sm"/>
</dbReference>
<gene>
    <name evidence="2" type="ORF">OGAPHI_006283</name>
</gene>
<reference evidence="2" key="1">
    <citation type="journal article" date="2021" name="Open Biol.">
        <title>Shared evolutionary footprints suggest mitochondrial oxidative damage underlies multiple complex I losses in fungi.</title>
        <authorList>
            <person name="Schikora-Tamarit M.A."/>
            <person name="Marcet-Houben M."/>
            <person name="Nosek J."/>
            <person name="Gabaldon T."/>
        </authorList>
    </citation>
    <scope>NUCLEOTIDE SEQUENCE</scope>
    <source>
        <strain evidence="2">CBS6075</strain>
    </source>
</reference>
<keyword evidence="3" id="KW-1185">Reference proteome</keyword>
<dbReference type="OrthoDB" id="368909at2759"/>
<dbReference type="GO" id="GO:0031417">
    <property type="term" value="C:NatC complex"/>
    <property type="evidence" value="ECO:0007669"/>
    <property type="project" value="InterPro"/>
</dbReference>
<dbReference type="Proteomes" id="UP000769157">
    <property type="component" value="Unassembled WGS sequence"/>
</dbReference>
<comment type="caution">
    <text evidence="2">The sequence shown here is derived from an EMBL/GenBank/DDBJ whole genome shotgun (WGS) entry which is preliminary data.</text>
</comment>
<dbReference type="CDD" id="cd06168">
    <property type="entry name" value="LSMD1"/>
    <property type="match status" value="1"/>
</dbReference>
<dbReference type="GeneID" id="70238247"/>